<dbReference type="PANTHER" id="PTHR45138">
    <property type="entry name" value="REGULATORY COMPONENTS OF SENSORY TRANSDUCTION SYSTEM"/>
    <property type="match status" value="1"/>
</dbReference>
<dbReference type="SMART" id="SM00267">
    <property type="entry name" value="GGDEF"/>
    <property type="match status" value="1"/>
</dbReference>
<dbReference type="InterPro" id="IPR029787">
    <property type="entry name" value="Nucleotide_cyclase"/>
</dbReference>
<gene>
    <name evidence="2" type="ORF">MNBD_GAMMA25-1114</name>
</gene>
<dbReference type="Gene3D" id="3.30.450.20">
    <property type="entry name" value="PAS domain"/>
    <property type="match status" value="1"/>
</dbReference>
<evidence type="ECO:0000259" key="1">
    <source>
        <dbReference type="PROSITE" id="PS50887"/>
    </source>
</evidence>
<dbReference type="InterPro" id="IPR043128">
    <property type="entry name" value="Rev_trsase/Diguanyl_cyclase"/>
</dbReference>
<feature type="domain" description="GGDEF" evidence="1">
    <location>
        <begin position="172"/>
        <end position="305"/>
    </location>
</feature>
<dbReference type="AlphaFoldDB" id="A0A3B1BS11"/>
<dbReference type="InterPro" id="IPR035965">
    <property type="entry name" value="PAS-like_dom_sf"/>
</dbReference>
<dbReference type="EMBL" id="UOFY01000016">
    <property type="protein sequence ID" value="VAX07467.1"/>
    <property type="molecule type" value="Genomic_DNA"/>
</dbReference>
<dbReference type="GO" id="GO:0043709">
    <property type="term" value="P:cell adhesion involved in single-species biofilm formation"/>
    <property type="evidence" value="ECO:0007669"/>
    <property type="project" value="TreeGrafter"/>
</dbReference>
<dbReference type="GO" id="GO:1902201">
    <property type="term" value="P:negative regulation of bacterial-type flagellum-dependent cell motility"/>
    <property type="evidence" value="ECO:0007669"/>
    <property type="project" value="TreeGrafter"/>
</dbReference>
<dbReference type="NCBIfam" id="TIGR00254">
    <property type="entry name" value="GGDEF"/>
    <property type="match status" value="1"/>
</dbReference>
<dbReference type="SUPFAM" id="SSF55073">
    <property type="entry name" value="Nucleotide cyclase"/>
    <property type="match status" value="1"/>
</dbReference>
<dbReference type="Gene3D" id="3.30.70.270">
    <property type="match status" value="1"/>
</dbReference>
<dbReference type="Pfam" id="PF00990">
    <property type="entry name" value="GGDEF"/>
    <property type="match status" value="1"/>
</dbReference>
<protein>
    <submittedName>
        <fullName evidence="2">GGDEF domain protein</fullName>
    </submittedName>
</protein>
<sequence length="313" mass="35399">MDISAHKGDELRSISTVLDSLDALVYVCDMDTYEIIFFNQYGKSIWGNAQGRTCWKVLQSEQTGPCSFCSNDRLIDESGKSTGVYVWEFQNTVNGHWYQCRDQAIRWVDGRLVRMEIATDITERKQTEDDLKQAKEIAEQLARTDELTSLNNRRAFFELGEKAFQHARRFNSNLSLIMLDLDYFKKINDHHGHAAGDKVLQTLGGLLKQSNREIDIIGRLGGEEFALILPETDLPGAIELAERLRQNVSGLLVKLGNTDIKFTISIGIAELQAENKTLDDLLLQADNALYTAKRNGRNCIEGPDKQDNSIHID</sequence>
<dbReference type="InterPro" id="IPR050469">
    <property type="entry name" value="Diguanylate_Cyclase"/>
</dbReference>
<dbReference type="PROSITE" id="PS50887">
    <property type="entry name" value="GGDEF"/>
    <property type="match status" value="1"/>
</dbReference>
<dbReference type="GO" id="GO:0052621">
    <property type="term" value="F:diguanylate cyclase activity"/>
    <property type="evidence" value="ECO:0007669"/>
    <property type="project" value="TreeGrafter"/>
</dbReference>
<reference evidence="2" key="1">
    <citation type="submission" date="2018-06" db="EMBL/GenBank/DDBJ databases">
        <authorList>
            <person name="Zhirakovskaya E."/>
        </authorList>
    </citation>
    <scope>NUCLEOTIDE SEQUENCE</scope>
</reference>
<dbReference type="GO" id="GO:0005886">
    <property type="term" value="C:plasma membrane"/>
    <property type="evidence" value="ECO:0007669"/>
    <property type="project" value="TreeGrafter"/>
</dbReference>
<dbReference type="SUPFAM" id="SSF55785">
    <property type="entry name" value="PYP-like sensor domain (PAS domain)"/>
    <property type="match status" value="1"/>
</dbReference>
<proteinExistence type="predicted"/>
<dbReference type="FunFam" id="3.30.70.270:FF:000001">
    <property type="entry name" value="Diguanylate cyclase domain protein"/>
    <property type="match status" value="1"/>
</dbReference>
<organism evidence="2">
    <name type="scientific">hydrothermal vent metagenome</name>
    <dbReference type="NCBI Taxonomy" id="652676"/>
    <lineage>
        <taxon>unclassified sequences</taxon>
        <taxon>metagenomes</taxon>
        <taxon>ecological metagenomes</taxon>
    </lineage>
</organism>
<dbReference type="InterPro" id="IPR000160">
    <property type="entry name" value="GGDEF_dom"/>
</dbReference>
<accession>A0A3B1BS11</accession>
<dbReference type="PANTHER" id="PTHR45138:SF9">
    <property type="entry name" value="DIGUANYLATE CYCLASE DGCM-RELATED"/>
    <property type="match status" value="1"/>
</dbReference>
<dbReference type="CDD" id="cd01949">
    <property type="entry name" value="GGDEF"/>
    <property type="match status" value="1"/>
</dbReference>
<evidence type="ECO:0000313" key="2">
    <source>
        <dbReference type="EMBL" id="VAX07467.1"/>
    </source>
</evidence>
<name>A0A3B1BS11_9ZZZZ</name>